<name>A0A7M4DHM0_9MICO</name>
<dbReference type="AlphaFoldDB" id="A0A7M4DHM0"/>
<accession>A0A7M4DHM0</accession>
<dbReference type="EMBL" id="CACRYJ010000022">
    <property type="protein sequence ID" value="VZO36413.1"/>
    <property type="molecule type" value="Genomic_DNA"/>
</dbReference>
<keyword evidence="3" id="KW-1185">Reference proteome</keyword>
<reference evidence="2 3" key="1">
    <citation type="submission" date="2019-11" db="EMBL/GenBank/DDBJ databases">
        <authorList>
            <person name="Criscuolo A."/>
        </authorList>
    </citation>
    <scope>NUCLEOTIDE SEQUENCE [LARGE SCALE GENOMIC DNA]</scope>
    <source>
        <strain evidence="2">CIP111667</strain>
    </source>
</reference>
<protein>
    <recommendedName>
        <fullName evidence="4">DNA modification methylase</fullName>
    </recommendedName>
</protein>
<feature type="signal peptide" evidence="1">
    <location>
        <begin position="1"/>
        <end position="24"/>
    </location>
</feature>
<gene>
    <name evidence="2" type="ORF">HALOF300_01618</name>
</gene>
<keyword evidence="1" id="KW-0732">Signal</keyword>
<organism evidence="2 3">
    <name type="scientific">Occultella aeris</name>
    <dbReference type="NCBI Taxonomy" id="2761496"/>
    <lineage>
        <taxon>Bacteria</taxon>
        <taxon>Bacillati</taxon>
        <taxon>Actinomycetota</taxon>
        <taxon>Actinomycetes</taxon>
        <taxon>Micrococcales</taxon>
        <taxon>Ruaniaceae</taxon>
        <taxon>Occultella</taxon>
    </lineage>
</organism>
<sequence length="160" mass="16139">MARNTRRLVASLLMAATAAAGVSACSPIVTQYGTSPSDGVQVEVGTQIRGENLLILTRAEGAEGVLIGAVVNRWGSPTTVNLTVGESAEAASVDVDGNSTVLLNPDAELVTIAAVEAAPGATIDVTVSSPEQGSVTVAVPVLDGTLAPYDEFLPPAPVEE</sequence>
<dbReference type="Proteomes" id="UP000419743">
    <property type="component" value="Unassembled WGS sequence"/>
</dbReference>
<dbReference type="PROSITE" id="PS51257">
    <property type="entry name" value="PROKAR_LIPOPROTEIN"/>
    <property type="match status" value="1"/>
</dbReference>
<evidence type="ECO:0000313" key="3">
    <source>
        <dbReference type="Proteomes" id="UP000419743"/>
    </source>
</evidence>
<proteinExistence type="predicted"/>
<dbReference type="RefSeq" id="WP_156740440.1">
    <property type="nucleotide sequence ID" value="NZ_CACRYJ010000022.1"/>
</dbReference>
<evidence type="ECO:0008006" key="4">
    <source>
        <dbReference type="Google" id="ProtNLM"/>
    </source>
</evidence>
<comment type="caution">
    <text evidence="2">The sequence shown here is derived from an EMBL/GenBank/DDBJ whole genome shotgun (WGS) entry which is preliminary data.</text>
</comment>
<evidence type="ECO:0000256" key="1">
    <source>
        <dbReference type="SAM" id="SignalP"/>
    </source>
</evidence>
<feature type="chain" id="PRO_5029605272" description="DNA modification methylase" evidence="1">
    <location>
        <begin position="25"/>
        <end position="160"/>
    </location>
</feature>
<evidence type="ECO:0000313" key="2">
    <source>
        <dbReference type="EMBL" id="VZO36413.1"/>
    </source>
</evidence>